<dbReference type="GO" id="GO:0000272">
    <property type="term" value="P:polysaccharide catabolic process"/>
    <property type="evidence" value="ECO:0007669"/>
    <property type="project" value="InterPro"/>
</dbReference>
<gene>
    <name evidence="3" type="ORF">IAD32_08335</name>
</gene>
<dbReference type="InterPro" id="IPR031965">
    <property type="entry name" value="CBM26"/>
</dbReference>
<keyword evidence="3" id="KW-0808">Transferase</keyword>
<proteinExistence type="predicted"/>
<dbReference type="GO" id="GO:0016301">
    <property type="term" value="F:kinase activity"/>
    <property type="evidence" value="ECO:0007669"/>
    <property type="project" value="UniProtKB-KW"/>
</dbReference>
<dbReference type="SUPFAM" id="SSF63446">
    <property type="entry name" value="Type I dockerin domain"/>
    <property type="match status" value="1"/>
</dbReference>
<dbReference type="InterPro" id="IPR016134">
    <property type="entry name" value="Dockerin_dom"/>
</dbReference>
<accession>A0A9D0ZJE2</accession>
<keyword evidence="3" id="KW-0418">Kinase</keyword>
<dbReference type="Proteomes" id="UP000886787">
    <property type="component" value="Unassembled WGS sequence"/>
</dbReference>
<dbReference type="EMBL" id="DVFW01000043">
    <property type="protein sequence ID" value="HIQ81272.1"/>
    <property type="molecule type" value="Genomic_DNA"/>
</dbReference>
<dbReference type="Gene3D" id="2.60.40.10">
    <property type="entry name" value="Immunoglobulins"/>
    <property type="match status" value="1"/>
</dbReference>
<reference evidence="3" key="2">
    <citation type="journal article" date="2021" name="PeerJ">
        <title>Extensive microbial diversity within the chicken gut microbiome revealed by metagenomics and culture.</title>
        <authorList>
            <person name="Gilroy R."/>
            <person name="Ravi A."/>
            <person name="Getino M."/>
            <person name="Pursley I."/>
            <person name="Horton D.L."/>
            <person name="Alikhan N.F."/>
            <person name="Baker D."/>
            <person name="Gharbi K."/>
            <person name="Hall N."/>
            <person name="Watson M."/>
            <person name="Adriaenssens E.M."/>
            <person name="Foster-Nyarko E."/>
            <person name="Jarju S."/>
            <person name="Secka A."/>
            <person name="Antonio M."/>
            <person name="Oren A."/>
            <person name="Chaudhuri R.R."/>
            <person name="La Ragione R."/>
            <person name="Hildebrand F."/>
            <person name="Pallen M.J."/>
        </authorList>
    </citation>
    <scope>NUCLEOTIDE SEQUENCE</scope>
    <source>
        <strain evidence="3">ChiSjej1B19-3389</strain>
    </source>
</reference>
<dbReference type="Pfam" id="PF08757">
    <property type="entry name" value="CotH"/>
    <property type="match status" value="1"/>
</dbReference>
<feature type="region of interest" description="Disordered" evidence="1">
    <location>
        <begin position="521"/>
        <end position="550"/>
    </location>
</feature>
<comment type="caution">
    <text evidence="3">The sequence shown here is derived from an EMBL/GenBank/DDBJ whole genome shotgun (WGS) entry which is preliminary data.</text>
</comment>
<dbReference type="InterPro" id="IPR002105">
    <property type="entry name" value="Dockerin_1_rpt"/>
</dbReference>
<dbReference type="Pfam" id="PF00404">
    <property type="entry name" value="Dockerin_1"/>
    <property type="match status" value="1"/>
</dbReference>
<protein>
    <submittedName>
        <fullName evidence="3">CotH kinase family protein</fullName>
    </submittedName>
</protein>
<name>A0A9D0ZJE2_9FIRM</name>
<dbReference type="Pfam" id="PF16738">
    <property type="entry name" value="CBM26"/>
    <property type="match status" value="1"/>
</dbReference>
<dbReference type="PROSITE" id="PS00448">
    <property type="entry name" value="CLOS_CELLULOSOME_RPT"/>
    <property type="match status" value="1"/>
</dbReference>
<dbReference type="PROSITE" id="PS51766">
    <property type="entry name" value="DOCKERIN"/>
    <property type="match status" value="1"/>
</dbReference>
<dbReference type="CDD" id="cd14256">
    <property type="entry name" value="Dockerin_I"/>
    <property type="match status" value="1"/>
</dbReference>
<reference evidence="3" key="1">
    <citation type="submission" date="2020-10" db="EMBL/GenBank/DDBJ databases">
        <authorList>
            <person name="Gilroy R."/>
        </authorList>
    </citation>
    <scope>NUCLEOTIDE SEQUENCE</scope>
    <source>
        <strain evidence="3">ChiSjej1B19-3389</strain>
    </source>
</reference>
<evidence type="ECO:0000313" key="4">
    <source>
        <dbReference type="Proteomes" id="UP000886787"/>
    </source>
</evidence>
<dbReference type="AlphaFoldDB" id="A0A9D0ZJE2"/>
<organism evidence="3 4">
    <name type="scientific">Candidatus Scatavimonas merdigallinarum</name>
    <dbReference type="NCBI Taxonomy" id="2840914"/>
    <lineage>
        <taxon>Bacteria</taxon>
        <taxon>Bacillati</taxon>
        <taxon>Bacillota</taxon>
        <taxon>Clostridia</taxon>
        <taxon>Eubacteriales</taxon>
        <taxon>Oscillospiraceae</taxon>
        <taxon>Oscillospiraceae incertae sedis</taxon>
        <taxon>Candidatus Scatavimonas</taxon>
    </lineage>
</organism>
<sequence length="613" mass="69273">MLRNRLTYDLADQIGLEFSPESRFVDLYANGEYLGTYQLTEKVDLGEDNLVKITDLQSKTEDLNDQDLDAYSRYTNGKMQGYNIPNNPQDITGGYLMEYVWSVGEPSGFTTEGGQAFDLKSPEFASKEQIEYIASFVQDMEDAVYSSTGYNAKGKHYTDYIDAESAALMYIIQEFSLNQDAAISSLFAYKESDIDGDGKIHFSPVWDFDIAYGNLNATQNGHSMLDYTTMFVADSRMFYTSDRYTILGALCQHADFNTLVTELWKERVVPAMQVWNGEKEATARLQSFDTYKQLTDDASVLNYIRWDLSSTLLVWQAGDTHEKQLAYLKTWAGNRYNFLNGVFSSLEEVKAQAKEELLRYYNSYNSADYSQADWDSITKAKDDGLLAIENADTAAAVTRAKDDAISQMKAVAGVMVYFDNNQTNWEEVRVFWWNSPSSPCEWPGELMTDLGDGIYSFKFPSDTDYIIFTNGLPSGIEKEQTEDLLLQEGSQLFVPDMDSKYYKDTIQGYCYNGDWTVYDAAQEPTEPPTSDPGTRPTEPPTEDPDYKQGDANLDKEINLEDVLTIQRHIAKTIQITGVAADNADVNFDKTINLEDVLTLQKFLAKMLPSLPVA</sequence>
<dbReference type="InterPro" id="IPR036439">
    <property type="entry name" value="Dockerin_dom_sf"/>
</dbReference>
<dbReference type="InterPro" id="IPR013783">
    <property type="entry name" value="Ig-like_fold"/>
</dbReference>
<dbReference type="Gene3D" id="1.10.1330.10">
    <property type="entry name" value="Dockerin domain"/>
    <property type="match status" value="1"/>
</dbReference>
<dbReference type="InterPro" id="IPR014867">
    <property type="entry name" value="Spore_coat_CotH_CotH2/3/7"/>
</dbReference>
<evidence type="ECO:0000313" key="3">
    <source>
        <dbReference type="EMBL" id="HIQ81272.1"/>
    </source>
</evidence>
<dbReference type="GO" id="GO:0004553">
    <property type="term" value="F:hydrolase activity, hydrolyzing O-glycosyl compounds"/>
    <property type="evidence" value="ECO:0007669"/>
    <property type="project" value="InterPro"/>
</dbReference>
<evidence type="ECO:0000256" key="1">
    <source>
        <dbReference type="SAM" id="MobiDB-lite"/>
    </source>
</evidence>
<evidence type="ECO:0000259" key="2">
    <source>
        <dbReference type="PROSITE" id="PS51766"/>
    </source>
</evidence>
<feature type="domain" description="Dockerin" evidence="2">
    <location>
        <begin position="544"/>
        <end position="612"/>
    </location>
</feature>